<dbReference type="RefSeq" id="WP_290233177.1">
    <property type="nucleotide sequence ID" value="NZ_JAUFPZ010000002.1"/>
</dbReference>
<protein>
    <submittedName>
        <fullName evidence="7">C-type cytochrome</fullName>
    </submittedName>
</protein>
<keyword evidence="1 4" id="KW-0349">Heme</keyword>
<evidence type="ECO:0000256" key="1">
    <source>
        <dbReference type="ARBA" id="ARBA00022617"/>
    </source>
</evidence>
<dbReference type="Pfam" id="PF00034">
    <property type="entry name" value="Cytochrom_C"/>
    <property type="match status" value="1"/>
</dbReference>
<name>A0ABV8H6T7_9FLAO</name>
<comment type="caution">
    <text evidence="7">The sequence shown here is derived from an EMBL/GenBank/DDBJ whole genome shotgun (WGS) entry which is preliminary data.</text>
</comment>
<dbReference type="PROSITE" id="PS51007">
    <property type="entry name" value="CYTC"/>
    <property type="match status" value="1"/>
</dbReference>
<dbReference type="Gene3D" id="1.10.760.10">
    <property type="entry name" value="Cytochrome c-like domain"/>
    <property type="match status" value="1"/>
</dbReference>
<dbReference type="SUPFAM" id="SSF46626">
    <property type="entry name" value="Cytochrome c"/>
    <property type="match status" value="1"/>
</dbReference>
<evidence type="ECO:0000259" key="6">
    <source>
        <dbReference type="PROSITE" id="PS51007"/>
    </source>
</evidence>
<accession>A0ABV8H6T7</accession>
<evidence type="ECO:0000256" key="5">
    <source>
        <dbReference type="SAM" id="MobiDB-lite"/>
    </source>
</evidence>
<reference evidence="8" key="1">
    <citation type="journal article" date="2019" name="Int. J. Syst. Evol. Microbiol.">
        <title>The Global Catalogue of Microorganisms (GCM) 10K type strain sequencing project: providing services to taxonomists for standard genome sequencing and annotation.</title>
        <authorList>
            <consortium name="The Broad Institute Genomics Platform"/>
            <consortium name="The Broad Institute Genome Sequencing Center for Infectious Disease"/>
            <person name="Wu L."/>
            <person name="Ma J."/>
        </authorList>
    </citation>
    <scope>NUCLEOTIDE SEQUENCE [LARGE SCALE GENOMIC DNA]</scope>
    <source>
        <strain evidence="8">CECT 9128</strain>
    </source>
</reference>
<dbReference type="PANTHER" id="PTHR35008:SF8">
    <property type="entry name" value="ALCOHOL DEHYDROGENASE CYTOCHROME C SUBUNIT"/>
    <property type="match status" value="1"/>
</dbReference>
<evidence type="ECO:0000256" key="3">
    <source>
        <dbReference type="ARBA" id="ARBA00023004"/>
    </source>
</evidence>
<dbReference type="InterPro" id="IPR051459">
    <property type="entry name" value="Cytochrome_c-type_DH"/>
</dbReference>
<keyword evidence="3 4" id="KW-0408">Iron</keyword>
<dbReference type="PROSITE" id="PS51257">
    <property type="entry name" value="PROKAR_LIPOPROTEIN"/>
    <property type="match status" value="1"/>
</dbReference>
<dbReference type="InterPro" id="IPR009056">
    <property type="entry name" value="Cyt_c-like_dom"/>
</dbReference>
<keyword evidence="8" id="KW-1185">Reference proteome</keyword>
<evidence type="ECO:0000256" key="4">
    <source>
        <dbReference type="PROSITE-ProRule" id="PRU00433"/>
    </source>
</evidence>
<gene>
    <name evidence="7" type="ORF">ACFOS1_10480</name>
</gene>
<evidence type="ECO:0000313" key="8">
    <source>
        <dbReference type="Proteomes" id="UP001595793"/>
    </source>
</evidence>
<organism evidence="7 8">
    <name type="scientific">Zunongwangia endophytica</name>
    <dbReference type="NCBI Taxonomy" id="1808945"/>
    <lineage>
        <taxon>Bacteria</taxon>
        <taxon>Pseudomonadati</taxon>
        <taxon>Bacteroidota</taxon>
        <taxon>Flavobacteriia</taxon>
        <taxon>Flavobacteriales</taxon>
        <taxon>Flavobacteriaceae</taxon>
        <taxon>Zunongwangia</taxon>
    </lineage>
</organism>
<evidence type="ECO:0000256" key="2">
    <source>
        <dbReference type="ARBA" id="ARBA00022723"/>
    </source>
</evidence>
<feature type="domain" description="Cytochrome c" evidence="6">
    <location>
        <begin position="48"/>
        <end position="136"/>
    </location>
</feature>
<proteinExistence type="predicted"/>
<evidence type="ECO:0000313" key="7">
    <source>
        <dbReference type="EMBL" id="MFC4027830.1"/>
    </source>
</evidence>
<dbReference type="EMBL" id="JBHSAS010000006">
    <property type="protein sequence ID" value="MFC4027830.1"/>
    <property type="molecule type" value="Genomic_DNA"/>
</dbReference>
<dbReference type="Proteomes" id="UP001595793">
    <property type="component" value="Unassembled WGS sequence"/>
</dbReference>
<dbReference type="InterPro" id="IPR036909">
    <property type="entry name" value="Cyt_c-like_dom_sf"/>
</dbReference>
<feature type="region of interest" description="Disordered" evidence="5">
    <location>
        <begin position="19"/>
        <end position="40"/>
    </location>
</feature>
<keyword evidence="2 4" id="KW-0479">Metal-binding</keyword>
<dbReference type="PANTHER" id="PTHR35008">
    <property type="entry name" value="BLL4482 PROTEIN-RELATED"/>
    <property type="match status" value="1"/>
</dbReference>
<sequence length="156" mass="17014">MKKLLSIAIILGAMACKSDKKQDAKEEEEEPYTIPADNASAAKTPLDESIARGKKVYSQLCVTCHLPTGKGIPGTYPPLDGSNWLTEKRTESIRGVKYGMQGPITVNGKDYDNVMTPMGLNNQEVADALNYAMNSWSNNIDDMVTEEEVAAVEKAE</sequence>